<dbReference type="InterPro" id="IPR000014">
    <property type="entry name" value="PAS"/>
</dbReference>
<evidence type="ECO:0000313" key="7">
    <source>
        <dbReference type="Proteomes" id="UP000564496"/>
    </source>
</evidence>
<dbReference type="InterPro" id="IPR018062">
    <property type="entry name" value="HTH_AraC-typ_CS"/>
</dbReference>
<evidence type="ECO:0000259" key="5">
    <source>
        <dbReference type="PROSITE" id="PS50112"/>
    </source>
</evidence>
<keyword evidence="3" id="KW-0804">Transcription</keyword>
<evidence type="ECO:0000256" key="2">
    <source>
        <dbReference type="ARBA" id="ARBA00023125"/>
    </source>
</evidence>
<dbReference type="NCBIfam" id="TIGR00229">
    <property type="entry name" value="sensory_box"/>
    <property type="match status" value="1"/>
</dbReference>
<keyword evidence="1" id="KW-0805">Transcription regulation</keyword>
<dbReference type="PROSITE" id="PS01124">
    <property type="entry name" value="HTH_ARAC_FAMILY_2"/>
    <property type="match status" value="1"/>
</dbReference>
<dbReference type="Gene3D" id="3.30.450.20">
    <property type="entry name" value="PAS domain"/>
    <property type="match status" value="1"/>
</dbReference>
<comment type="caution">
    <text evidence="6">The sequence shown here is derived from an EMBL/GenBank/DDBJ whole genome shotgun (WGS) entry which is preliminary data.</text>
</comment>
<organism evidence="6 7">
    <name type="scientific">Nocardioides panzhihuensis</name>
    <dbReference type="NCBI Taxonomy" id="860243"/>
    <lineage>
        <taxon>Bacteria</taxon>
        <taxon>Bacillati</taxon>
        <taxon>Actinomycetota</taxon>
        <taxon>Actinomycetes</taxon>
        <taxon>Propionibacteriales</taxon>
        <taxon>Nocardioidaceae</taxon>
        <taxon>Nocardioides</taxon>
    </lineage>
</organism>
<protein>
    <submittedName>
        <fullName evidence="6">PAS domain S-box-containing protein</fullName>
    </submittedName>
</protein>
<evidence type="ECO:0000256" key="1">
    <source>
        <dbReference type="ARBA" id="ARBA00023015"/>
    </source>
</evidence>
<feature type="domain" description="PAS" evidence="5">
    <location>
        <begin position="14"/>
        <end position="55"/>
    </location>
</feature>
<dbReference type="PANTHER" id="PTHR46796">
    <property type="entry name" value="HTH-TYPE TRANSCRIPTIONAL ACTIVATOR RHAS-RELATED"/>
    <property type="match status" value="1"/>
</dbReference>
<dbReference type="SMART" id="SM00091">
    <property type="entry name" value="PAS"/>
    <property type="match status" value="1"/>
</dbReference>
<dbReference type="InterPro" id="IPR018060">
    <property type="entry name" value="HTH_AraC"/>
</dbReference>
<evidence type="ECO:0000259" key="4">
    <source>
        <dbReference type="PROSITE" id="PS01124"/>
    </source>
</evidence>
<dbReference type="SUPFAM" id="SSF55785">
    <property type="entry name" value="PYP-like sensor domain (PAS domain)"/>
    <property type="match status" value="1"/>
</dbReference>
<accession>A0A7Z0DMV9</accession>
<dbReference type="Proteomes" id="UP000564496">
    <property type="component" value="Unassembled WGS sequence"/>
</dbReference>
<dbReference type="Pfam" id="PF12833">
    <property type="entry name" value="HTH_18"/>
    <property type="match status" value="1"/>
</dbReference>
<dbReference type="PROSITE" id="PS50112">
    <property type="entry name" value="PAS"/>
    <property type="match status" value="1"/>
</dbReference>
<dbReference type="Pfam" id="PF13188">
    <property type="entry name" value="PAS_8"/>
    <property type="match status" value="1"/>
</dbReference>
<dbReference type="RefSeq" id="WP_179658743.1">
    <property type="nucleotide sequence ID" value="NZ_JACBZR010000001.1"/>
</dbReference>
<dbReference type="InterPro" id="IPR009057">
    <property type="entry name" value="Homeodomain-like_sf"/>
</dbReference>
<gene>
    <name evidence="6" type="ORF">BJ988_003061</name>
</gene>
<dbReference type="CDD" id="cd00130">
    <property type="entry name" value="PAS"/>
    <property type="match status" value="1"/>
</dbReference>
<reference evidence="6 7" key="1">
    <citation type="submission" date="2020-07" db="EMBL/GenBank/DDBJ databases">
        <title>Sequencing the genomes of 1000 actinobacteria strains.</title>
        <authorList>
            <person name="Klenk H.-P."/>
        </authorList>
    </citation>
    <scope>NUCLEOTIDE SEQUENCE [LARGE SCALE GENOMIC DNA]</scope>
    <source>
        <strain evidence="6 7">DSM 26487</strain>
    </source>
</reference>
<dbReference type="EMBL" id="JACBZR010000001">
    <property type="protein sequence ID" value="NYI78413.1"/>
    <property type="molecule type" value="Genomic_DNA"/>
</dbReference>
<keyword evidence="2" id="KW-0238">DNA-binding</keyword>
<dbReference type="GO" id="GO:0043565">
    <property type="term" value="F:sequence-specific DNA binding"/>
    <property type="evidence" value="ECO:0007669"/>
    <property type="project" value="InterPro"/>
</dbReference>
<evidence type="ECO:0000256" key="3">
    <source>
        <dbReference type="ARBA" id="ARBA00023163"/>
    </source>
</evidence>
<dbReference type="AlphaFoldDB" id="A0A7Z0DMV9"/>
<dbReference type="SUPFAM" id="SSF46689">
    <property type="entry name" value="Homeodomain-like"/>
    <property type="match status" value="1"/>
</dbReference>
<name>A0A7Z0DMV9_9ACTN</name>
<proteinExistence type="predicted"/>
<dbReference type="PANTHER" id="PTHR46796:SF6">
    <property type="entry name" value="ARAC SUBFAMILY"/>
    <property type="match status" value="1"/>
</dbReference>
<feature type="domain" description="HTH araC/xylS-type" evidence="4">
    <location>
        <begin position="149"/>
        <end position="246"/>
    </location>
</feature>
<dbReference type="SMART" id="SM00342">
    <property type="entry name" value="HTH_ARAC"/>
    <property type="match status" value="1"/>
</dbReference>
<dbReference type="GO" id="GO:0003700">
    <property type="term" value="F:DNA-binding transcription factor activity"/>
    <property type="evidence" value="ECO:0007669"/>
    <property type="project" value="InterPro"/>
</dbReference>
<sequence>MEPLRQGKPRPELDDGLLAAVVNVTPTALWVIGADGTVQLANQAALSLLGYSSADEIIGSPSHETLHDHRPDGTAYPSEACPILDRPGSSAATAPEWFFTRQGRPLPVAWSTRSVGTAGARLLSFALAPAAPGFAVDEVDIITRDALRTAVDQCVRERFRDPEFTAADLASELHVSVRSVQALLAEDGRSPAAEIRRARLEFASTLLARGVAVSDACRASGFSEVGTFGRAFRRQFGQTPSSWARVAGSRAQ</sequence>
<evidence type="ECO:0000313" key="6">
    <source>
        <dbReference type="EMBL" id="NYI78413.1"/>
    </source>
</evidence>
<dbReference type="PROSITE" id="PS00041">
    <property type="entry name" value="HTH_ARAC_FAMILY_1"/>
    <property type="match status" value="1"/>
</dbReference>
<dbReference type="InterPro" id="IPR050204">
    <property type="entry name" value="AraC_XylS_family_regulators"/>
</dbReference>
<dbReference type="InterPro" id="IPR035965">
    <property type="entry name" value="PAS-like_dom_sf"/>
</dbReference>
<keyword evidence="7" id="KW-1185">Reference proteome</keyword>
<dbReference type="Gene3D" id="1.10.10.60">
    <property type="entry name" value="Homeodomain-like"/>
    <property type="match status" value="1"/>
</dbReference>